<dbReference type="EMBL" id="LAZR01021605">
    <property type="protein sequence ID" value="KKL84780.1"/>
    <property type="molecule type" value="Genomic_DNA"/>
</dbReference>
<dbReference type="AlphaFoldDB" id="A0A0F9HSX7"/>
<dbReference type="InterPro" id="IPR025641">
    <property type="entry name" value="DUF4340"/>
</dbReference>
<evidence type="ECO:0000259" key="1">
    <source>
        <dbReference type="Pfam" id="PF14238"/>
    </source>
</evidence>
<feature type="non-terminal residue" evidence="2">
    <location>
        <position position="227"/>
    </location>
</feature>
<accession>A0A0F9HSX7</accession>
<comment type="caution">
    <text evidence="2">The sequence shown here is derived from an EMBL/GenBank/DDBJ whole genome shotgun (WGS) entry which is preliminary data.</text>
</comment>
<dbReference type="Pfam" id="PF14238">
    <property type="entry name" value="DUF4340"/>
    <property type="match status" value="1"/>
</dbReference>
<evidence type="ECO:0000313" key="2">
    <source>
        <dbReference type="EMBL" id="KKL84780.1"/>
    </source>
</evidence>
<sequence length="227" mass="24946">MNVKTTVILIVLLALGVGYALLQQSDWFKRDGDGDTTEDATGKLTPDVGKVVRLQVETPRAGKIVFVSRDNKWRLAEPVDAPATTWEVSSIVTTVSTLEYTRKYAPDDPGRPKDDLTSLSDPLKIVSFTDEKDNVLTLRVGRKVTFAPGKTYVQVAGDQAIYVVDVDLAERLAKSANDYRDKGIVDFDTGKAIRVAVTAGRSYQLVKTDDTWALDRPVAARADQDKV</sequence>
<protein>
    <recommendedName>
        <fullName evidence="1">DUF4340 domain-containing protein</fullName>
    </recommendedName>
</protein>
<name>A0A0F9HSX7_9ZZZZ</name>
<feature type="domain" description="DUF4340" evidence="1">
    <location>
        <begin position="73"/>
        <end position="224"/>
    </location>
</feature>
<reference evidence="2" key="1">
    <citation type="journal article" date="2015" name="Nature">
        <title>Complex archaea that bridge the gap between prokaryotes and eukaryotes.</title>
        <authorList>
            <person name="Spang A."/>
            <person name="Saw J.H."/>
            <person name="Jorgensen S.L."/>
            <person name="Zaremba-Niedzwiedzka K."/>
            <person name="Martijn J."/>
            <person name="Lind A.E."/>
            <person name="van Eijk R."/>
            <person name="Schleper C."/>
            <person name="Guy L."/>
            <person name="Ettema T.J."/>
        </authorList>
    </citation>
    <scope>NUCLEOTIDE SEQUENCE</scope>
</reference>
<gene>
    <name evidence="2" type="ORF">LCGC14_1961300</name>
</gene>
<organism evidence="2">
    <name type="scientific">marine sediment metagenome</name>
    <dbReference type="NCBI Taxonomy" id="412755"/>
    <lineage>
        <taxon>unclassified sequences</taxon>
        <taxon>metagenomes</taxon>
        <taxon>ecological metagenomes</taxon>
    </lineage>
</organism>
<proteinExistence type="predicted"/>